<keyword evidence="1" id="KW-1133">Transmembrane helix</keyword>
<comment type="caution">
    <text evidence="2">The sequence shown here is derived from an EMBL/GenBank/DDBJ whole genome shotgun (WGS) entry which is preliminary data.</text>
</comment>
<proteinExistence type="predicted"/>
<gene>
    <name evidence="2" type="ORF">GN958_ATG11194</name>
</gene>
<dbReference type="EMBL" id="JAACNO010001551">
    <property type="protein sequence ID" value="KAF4139709.1"/>
    <property type="molecule type" value="Genomic_DNA"/>
</dbReference>
<protein>
    <submittedName>
        <fullName evidence="2">Uncharacterized protein</fullName>
    </submittedName>
</protein>
<name>A0A8S9UKV6_PHYIN</name>
<evidence type="ECO:0000313" key="3">
    <source>
        <dbReference type="Proteomes" id="UP000704712"/>
    </source>
</evidence>
<sequence length="130" mass="14154">MEENIEKVMQAVCAAEGQAAVLLVTDDEPATTEGPREVLTVSSLKFEPTLQSAAYSSCTFDLHWVTSTSKPPIRSIKQPLQDVESQSEQHLSRLYCPRKLVLCLIPALIPAAWCMVVRVYTGMVAASSSG</sequence>
<accession>A0A8S9UKV6</accession>
<evidence type="ECO:0000256" key="1">
    <source>
        <dbReference type="SAM" id="Phobius"/>
    </source>
</evidence>
<keyword evidence="1" id="KW-0472">Membrane</keyword>
<dbReference type="AlphaFoldDB" id="A0A8S9UKV6"/>
<keyword evidence="1" id="KW-0812">Transmembrane</keyword>
<organism evidence="2 3">
    <name type="scientific">Phytophthora infestans</name>
    <name type="common">Potato late blight agent</name>
    <name type="synonym">Botrytis infestans</name>
    <dbReference type="NCBI Taxonomy" id="4787"/>
    <lineage>
        <taxon>Eukaryota</taxon>
        <taxon>Sar</taxon>
        <taxon>Stramenopiles</taxon>
        <taxon>Oomycota</taxon>
        <taxon>Peronosporomycetes</taxon>
        <taxon>Peronosporales</taxon>
        <taxon>Peronosporaceae</taxon>
        <taxon>Phytophthora</taxon>
    </lineage>
</organism>
<feature type="transmembrane region" description="Helical" evidence="1">
    <location>
        <begin position="100"/>
        <end position="120"/>
    </location>
</feature>
<reference evidence="2" key="1">
    <citation type="submission" date="2020-03" db="EMBL/GenBank/DDBJ databases">
        <title>Hybrid Assembly of Korean Phytophthora infestans isolates.</title>
        <authorList>
            <person name="Prokchorchik M."/>
            <person name="Lee Y."/>
            <person name="Seo J."/>
            <person name="Cho J.-H."/>
            <person name="Park Y.-E."/>
            <person name="Jang D.-C."/>
            <person name="Im J.-S."/>
            <person name="Choi J.-G."/>
            <person name="Park H.-J."/>
            <person name="Lee G.-B."/>
            <person name="Lee Y.-G."/>
            <person name="Hong S.-Y."/>
            <person name="Cho K."/>
            <person name="Sohn K.H."/>
        </authorList>
    </citation>
    <scope>NUCLEOTIDE SEQUENCE</scope>
    <source>
        <strain evidence="2">KR_2_A2</strain>
    </source>
</reference>
<dbReference type="Proteomes" id="UP000704712">
    <property type="component" value="Unassembled WGS sequence"/>
</dbReference>
<evidence type="ECO:0000313" key="2">
    <source>
        <dbReference type="EMBL" id="KAF4139709.1"/>
    </source>
</evidence>